<comment type="caution">
    <text evidence="6">The sequence shown here is derived from an EMBL/GenBank/DDBJ whole genome shotgun (WGS) entry which is preliminary data.</text>
</comment>
<dbReference type="Pfam" id="PF00440">
    <property type="entry name" value="TetR_N"/>
    <property type="match status" value="1"/>
</dbReference>
<keyword evidence="7" id="KW-1185">Reference proteome</keyword>
<evidence type="ECO:0000256" key="4">
    <source>
        <dbReference type="PROSITE-ProRule" id="PRU00335"/>
    </source>
</evidence>
<feature type="DNA-binding region" description="H-T-H motif" evidence="4">
    <location>
        <begin position="45"/>
        <end position="64"/>
    </location>
</feature>
<evidence type="ECO:0000256" key="2">
    <source>
        <dbReference type="ARBA" id="ARBA00023125"/>
    </source>
</evidence>
<dbReference type="InterPro" id="IPR009057">
    <property type="entry name" value="Homeodomain-like_sf"/>
</dbReference>
<protein>
    <recommendedName>
        <fullName evidence="5">HTH tetR-type domain-containing protein</fullName>
    </recommendedName>
</protein>
<keyword evidence="1" id="KW-0805">Transcription regulation</keyword>
<dbReference type="InterPro" id="IPR050109">
    <property type="entry name" value="HTH-type_TetR-like_transc_reg"/>
</dbReference>
<reference evidence="6 7" key="1">
    <citation type="submission" date="2015-02" db="EMBL/GenBank/DDBJ databases">
        <authorList>
            <person name="Ju K.-S."/>
            <person name="Doroghazi J.R."/>
            <person name="Metcalf W."/>
        </authorList>
    </citation>
    <scope>NUCLEOTIDE SEQUENCE [LARGE SCALE GENOMIC DNA]</scope>
    <source>
        <strain evidence="6 7">NRRL B-16140</strain>
    </source>
</reference>
<dbReference type="Proteomes" id="UP000033393">
    <property type="component" value="Unassembled WGS sequence"/>
</dbReference>
<dbReference type="GO" id="GO:0003700">
    <property type="term" value="F:DNA-binding transcription factor activity"/>
    <property type="evidence" value="ECO:0007669"/>
    <property type="project" value="TreeGrafter"/>
</dbReference>
<feature type="domain" description="HTH tetR-type" evidence="5">
    <location>
        <begin position="22"/>
        <end position="82"/>
    </location>
</feature>
<dbReference type="InterPro" id="IPR001647">
    <property type="entry name" value="HTH_TetR"/>
</dbReference>
<evidence type="ECO:0000256" key="3">
    <source>
        <dbReference type="ARBA" id="ARBA00023163"/>
    </source>
</evidence>
<dbReference type="PRINTS" id="PR00455">
    <property type="entry name" value="HTHTETR"/>
</dbReference>
<sequence>MGAHMSEVKRRYDSGARKRQAEETRAAVLDAAQRLFLANGYAGTAIADVAAAAGVSVETVYKRFRGKAGLVRALRERALAGSGPVHAEQRSDALRGEDPHTIVRGWGLLAAEVAPLVAPILLLVRDGAVHDHDLARLRDELDDDRLRRMTDNARALHERGHLRVSVEEAAELLWTYTAPELFELLVLRRGWPAERFGAFVADALAAALLG</sequence>
<dbReference type="GO" id="GO:0000976">
    <property type="term" value="F:transcription cis-regulatory region binding"/>
    <property type="evidence" value="ECO:0007669"/>
    <property type="project" value="TreeGrafter"/>
</dbReference>
<gene>
    <name evidence="6" type="ORF">UK23_26190</name>
</gene>
<dbReference type="Gene3D" id="1.10.357.10">
    <property type="entry name" value="Tetracycline Repressor, domain 2"/>
    <property type="match status" value="1"/>
</dbReference>
<dbReference type="PANTHER" id="PTHR30055:SF234">
    <property type="entry name" value="HTH-TYPE TRANSCRIPTIONAL REGULATOR BETI"/>
    <property type="match status" value="1"/>
</dbReference>
<keyword evidence="3" id="KW-0804">Transcription</keyword>
<dbReference type="PANTHER" id="PTHR30055">
    <property type="entry name" value="HTH-TYPE TRANSCRIPTIONAL REGULATOR RUTR"/>
    <property type="match status" value="1"/>
</dbReference>
<dbReference type="SUPFAM" id="SSF46689">
    <property type="entry name" value="Homeodomain-like"/>
    <property type="match status" value="1"/>
</dbReference>
<dbReference type="AlphaFoldDB" id="A0A0F0GVH8"/>
<evidence type="ECO:0000313" key="6">
    <source>
        <dbReference type="EMBL" id="KJK45413.1"/>
    </source>
</evidence>
<dbReference type="PATRIC" id="fig|68170.10.peg.6504"/>
<proteinExistence type="predicted"/>
<dbReference type="EMBL" id="JYJG01000212">
    <property type="protein sequence ID" value="KJK45413.1"/>
    <property type="molecule type" value="Genomic_DNA"/>
</dbReference>
<dbReference type="PROSITE" id="PS50977">
    <property type="entry name" value="HTH_TETR_2"/>
    <property type="match status" value="1"/>
</dbReference>
<accession>A0A0F0GVH8</accession>
<evidence type="ECO:0000259" key="5">
    <source>
        <dbReference type="PROSITE" id="PS50977"/>
    </source>
</evidence>
<keyword evidence="2 4" id="KW-0238">DNA-binding</keyword>
<evidence type="ECO:0000313" key="7">
    <source>
        <dbReference type="Proteomes" id="UP000033393"/>
    </source>
</evidence>
<evidence type="ECO:0000256" key="1">
    <source>
        <dbReference type="ARBA" id="ARBA00023015"/>
    </source>
</evidence>
<organism evidence="6 7">
    <name type="scientific">Lentzea aerocolonigenes</name>
    <name type="common">Lechevalieria aerocolonigenes</name>
    <name type="synonym">Saccharothrix aerocolonigenes</name>
    <dbReference type="NCBI Taxonomy" id="68170"/>
    <lineage>
        <taxon>Bacteria</taxon>
        <taxon>Bacillati</taxon>
        <taxon>Actinomycetota</taxon>
        <taxon>Actinomycetes</taxon>
        <taxon>Pseudonocardiales</taxon>
        <taxon>Pseudonocardiaceae</taxon>
        <taxon>Lentzea</taxon>
    </lineage>
</organism>
<name>A0A0F0GVH8_LENAE</name>